<evidence type="ECO:0000256" key="12">
    <source>
        <dbReference type="PROSITE-ProRule" id="PRU10141"/>
    </source>
</evidence>
<organism evidence="15 16">
    <name type="scientific">Senna tora</name>
    <dbReference type="NCBI Taxonomy" id="362788"/>
    <lineage>
        <taxon>Eukaryota</taxon>
        <taxon>Viridiplantae</taxon>
        <taxon>Streptophyta</taxon>
        <taxon>Embryophyta</taxon>
        <taxon>Tracheophyta</taxon>
        <taxon>Spermatophyta</taxon>
        <taxon>Magnoliopsida</taxon>
        <taxon>eudicotyledons</taxon>
        <taxon>Gunneridae</taxon>
        <taxon>Pentapetalae</taxon>
        <taxon>rosids</taxon>
        <taxon>fabids</taxon>
        <taxon>Fabales</taxon>
        <taxon>Fabaceae</taxon>
        <taxon>Caesalpinioideae</taxon>
        <taxon>Cassia clade</taxon>
        <taxon>Senna</taxon>
    </lineage>
</organism>
<keyword evidence="7 15" id="KW-0418">Kinase</keyword>
<dbReference type="InterPro" id="IPR011009">
    <property type="entry name" value="Kinase-like_dom_sf"/>
</dbReference>
<dbReference type="SUPFAM" id="SSF56112">
    <property type="entry name" value="Protein kinase-like (PK-like)"/>
    <property type="match status" value="1"/>
</dbReference>
<dbReference type="AlphaFoldDB" id="A0A834TKZ2"/>
<dbReference type="PROSITE" id="PS00107">
    <property type="entry name" value="PROTEIN_KINASE_ATP"/>
    <property type="match status" value="1"/>
</dbReference>
<dbReference type="InterPro" id="IPR017441">
    <property type="entry name" value="Protein_kinase_ATP_BS"/>
</dbReference>
<evidence type="ECO:0000256" key="13">
    <source>
        <dbReference type="SAM" id="Phobius"/>
    </source>
</evidence>
<gene>
    <name evidence="15" type="ORF">G2W53_020905</name>
</gene>
<keyword evidence="15" id="KW-0675">Receptor</keyword>
<protein>
    <submittedName>
        <fullName evidence="15">Receptor-like protein kinase THESEUS 1</fullName>
    </submittedName>
</protein>
<proteinExistence type="predicted"/>
<dbReference type="Proteomes" id="UP000634136">
    <property type="component" value="Unassembled WGS sequence"/>
</dbReference>
<dbReference type="PANTHER" id="PTHR47989">
    <property type="entry name" value="OS01G0750732 PROTEIN"/>
    <property type="match status" value="1"/>
</dbReference>
<dbReference type="FunFam" id="1.10.510.10:FF:000252">
    <property type="entry name" value="Receptor-like protein kinase FERONIA"/>
    <property type="match status" value="1"/>
</dbReference>
<dbReference type="Pfam" id="PF12819">
    <property type="entry name" value="Malectin_like"/>
    <property type="match status" value="1"/>
</dbReference>
<dbReference type="GO" id="GO:0004674">
    <property type="term" value="F:protein serine/threonine kinase activity"/>
    <property type="evidence" value="ECO:0007669"/>
    <property type="project" value="UniProtKB-KW"/>
</dbReference>
<keyword evidence="10 13" id="KW-0472">Membrane</keyword>
<keyword evidence="9 13" id="KW-1133">Transmembrane helix</keyword>
<evidence type="ECO:0000256" key="6">
    <source>
        <dbReference type="ARBA" id="ARBA00022741"/>
    </source>
</evidence>
<dbReference type="GO" id="GO:0005524">
    <property type="term" value="F:ATP binding"/>
    <property type="evidence" value="ECO:0007669"/>
    <property type="project" value="UniProtKB-UniRule"/>
</dbReference>
<dbReference type="Pfam" id="PF07714">
    <property type="entry name" value="PK_Tyr_Ser-Thr"/>
    <property type="match status" value="1"/>
</dbReference>
<dbReference type="Gene3D" id="1.10.510.10">
    <property type="entry name" value="Transferase(Phosphotransferase) domain 1"/>
    <property type="match status" value="1"/>
</dbReference>
<comment type="caution">
    <text evidence="15">The sequence shown here is derived from an EMBL/GenBank/DDBJ whole genome shotgun (WGS) entry which is preliminary data.</text>
</comment>
<keyword evidence="5" id="KW-0732">Signal</keyword>
<evidence type="ECO:0000256" key="11">
    <source>
        <dbReference type="ARBA" id="ARBA00023180"/>
    </source>
</evidence>
<keyword evidence="4 13" id="KW-0812">Transmembrane</keyword>
<dbReference type="Gene3D" id="3.30.200.20">
    <property type="entry name" value="Phosphorylase Kinase, domain 1"/>
    <property type="match status" value="1"/>
</dbReference>
<keyword evidence="11" id="KW-0325">Glycoprotein</keyword>
<dbReference type="InterPro" id="IPR024788">
    <property type="entry name" value="Malectin-like_Carb-bd_dom"/>
</dbReference>
<keyword evidence="8 12" id="KW-0067">ATP-binding</keyword>
<evidence type="ECO:0000256" key="4">
    <source>
        <dbReference type="ARBA" id="ARBA00022692"/>
    </source>
</evidence>
<feature type="binding site" evidence="12">
    <location>
        <position position="341"/>
    </location>
    <ligand>
        <name>ATP</name>
        <dbReference type="ChEBI" id="CHEBI:30616"/>
    </ligand>
</feature>
<evidence type="ECO:0000256" key="5">
    <source>
        <dbReference type="ARBA" id="ARBA00022729"/>
    </source>
</evidence>
<dbReference type="InterPro" id="IPR001245">
    <property type="entry name" value="Ser-Thr/Tyr_kinase_cat_dom"/>
</dbReference>
<dbReference type="PROSITE" id="PS50011">
    <property type="entry name" value="PROTEIN_KINASE_DOM"/>
    <property type="match status" value="1"/>
</dbReference>
<dbReference type="PROSITE" id="PS00108">
    <property type="entry name" value="PROTEIN_KINASE_ST"/>
    <property type="match status" value="1"/>
</dbReference>
<sequence>MSKEYAMNLKANTFTLTFVPSKDSTVFVNAIEVVSIPNEVFSFQQDAIETMYRLNMGGFSVSPQNDTLHRFWEKDDDYVQDILGAVNVSVDPFSVKSSFDVNSEIAPKQVYATAKALKNEKVSNLTWVFLVNPNFKYILRMHFCDIISRLKHQLYFDVYVNSEAAVKDLDLSALTYDVGVPYFIDFVSKLNPSKNSSDMLTVRIERSKLEEESQNAIMNGLEIMKISNEARSLDGFSSAEAILPNSHSKIRNLVIAFLCSVLVASVFLALICFLYPKKTKGSSGELSLSSSGDYCRIFTLQEIKDATNNFGEESIIGVGGFGKVYMGKLEDGSGTTKVAFKRANPESKQGLTEFQNEIVLLSKLHHRHLVSLIGYSNEEGGEMILAYEYMENGSLSNHLYGPNMKMPPLSWKQRIEICIGAARGLHYLHTGTCHGKIIHRDVKTSNILLDESFVAKVSDFGISRKGPFADKSHVSTAVKGSFGYFDPDYFRTRHLTEKSDVFSFGVVLVEVVCGRPALDHSVETNRMNLARWALSCEENGELYKIIDRSLIGEVKVDSFNKVWEVAKKCLEENRMNRPSMGYVMCSLEHALQLDNNNFNSIVLGATTSDL</sequence>
<keyword evidence="16" id="KW-1185">Reference proteome</keyword>
<keyword evidence="2" id="KW-0723">Serine/threonine-protein kinase</keyword>
<evidence type="ECO:0000256" key="7">
    <source>
        <dbReference type="ARBA" id="ARBA00022777"/>
    </source>
</evidence>
<dbReference type="FunFam" id="3.30.200.20:FF:000039">
    <property type="entry name" value="receptor-like protein kinase FERONIA"/>
    <property type="match status" value="1"/>
</dbReference>
<dbReference type="InterPro" id="IPR008271">
    <property type="entry name" value="Ser/Thr_kinase_AS"/>
</dbReference>
<evidence type="ECO:0000256" key="10">
    <source>
        <dbReference type="ARBA" id="ARBA00023136"/>
    </source>
</evidence>
<dbReference type="FunFam" id="2.60.120.430:FF:000001">
    <property type="entry name" value="Receptor-like protein kinase FERONIA"/>
    <property type="match status" value="1"/>
</dbReference>
<dbReference type="SMART" id="SM00220">
    <property type="entry name" value="S_TKc"/>
    <property type="match status" value="1"/>
</dbReference>
<dbReference type="InterPro" id="IPR000719">
    <property type="entry name" value="Prot_kinase_dom"/>
</dbReference>
<dbReference type="PANTHER" id="PTHR47989:SF62">
    <property type="entry name" value="OS05G0423500 PROTEIN"/>
    <property type="match status" value="1"/>
</dbReference>
<dbReference type="CDD" id="cd14066">
    <property type="entry name" value="STKc_IRAK"/>
    <property type="match status" value="1"/>
</dbReference>
<evidence type="ECO:0000256" key="1">
    <source>
        <dbReference type="ARBA" id="ARBA00004479"/>
    </source>
</evidence>
<reference evidence="15" key="1">
    <citation type="submission" date="2020-09" db="EMBL/GenBank/DDBJ databases">
        <title>Genome-Enabled Discovery of Anthraquinone Biosynthesis in Senna tora.</title>
        <authorList>
            <person name="Kang S.-H."/>
            <person name="Pandey R.P."/>
            <person name="Lee C.-M."/>
            <person name="Sim J.-S."/>
            <person name="Jeong J.-T."/>
            <person name="Choi B.-S."/>
            <person name="Jung M."/>
            <person name="Ginzburg D."/>
            <person name="Zhao K."/>
            <person name="Won S.Y."/>
            <person name="Oh T.-J."/>
            <person name="Yu Y."/>
            <person name="Kim N.-H."/>
            <person name="Lee O.R."/>
            <person name="Lee T.-H."/>
            <person name="Bashyal P."/>
            <person name="Kim T.-S."/>
            <person name="Lee W.-H."/>
            <person name="Kawkins C."/>
            <person name="Kim C.-K."/>
            <person name="Kim J.S."/>
            <person name="Ahn B.O."/>
            <person name="Rhee S.Y."/>
            <person name="Sohng J.K."/>
        </authorList>
    </citation>
    <scope>NUCLEOTIDE SEQUENCE</scope>
    <source>
        <tissue evidence="15">Leaf</tissue>
    </source>
</reference>
<dbReference type="OrthoDB" id="1383506at2759"/>
<keyword evidence="3" id="KW-0808">Transferase</keyword>
<feature type="domain" description="Protein kinase" evidence="14">
    <location>
        <begin position="310"/>
        <end position="592"/>
    </location>
</feature>
<feature type="transmembrane region" description="Helical" evidence="13">
    <location>
        <begin position="253"/>
        <end position="275"/>
    </location>
</feature>
<evidence type="ECO:0000256" key="8">
    <source>
        <dbReference type="ARBA" id="ARBA00022840"/>
    </source>
</evidence>
<accession>A0A834TKZ2</accession>
<dbReference type="Gene3D" id="2.60.120.430">
    <property type="entry name" value="Galactose-binding lectin"/>
    <property type="match status" value="1"/>
</dbReference>
<evidence type="ECO:0000313" key="16">
    <source>
        <dbReference type="Proteomes" id="UP000634136"/>
    </source>
</evidence>
<dbReference type="EMBL" id="JAAIUW010000007">
    <property type="protein sequence ID" value="KAF7822761.1"/>
    <property type="molecule type" value="Genomic_DNA"/>
</dbReference>
<evidence type="ECO:0000256" key="9">
    <source>
        <dbReference type="ARBA" id="ARBA00022989"/>
    </source>
</evidence>
<evidence type="ECO:0000259" key="14">
    <source>
        <dbReference type="PROSITE" id="PS50011"/>
    </source>
</evidence>
<comment type="subcellular location">
    <subcellularLocation>
        <location evidence="1">Membrane</location>
        <topology evidence="1">Single-pass type I membrane protein</topology>
    </subcellularLocation>
</comment>
<evidence type="ECO:0000256" key="3">
    <source>
        <dbReference type="ARBA" id="ARBA00022679"/>
    </source>
</evidence>
<evidence type="ECO:0000313" key="15">
    <source>
        <dbReference type="EMBL" id="KAF7822761.1"/>
    </source>
</evidence>
<name>A0A834TKZ2_9FABA</name>
<dbReference type="GO" id="GO:0016020">
    <property type="term" value="C:membrane"/>
    <property type="evidence" value="ECO:0007669"/>
    <property type="project" value="UniProtKB-SubCell"/>
</dbReference>
<keyword evidence="6 12" id="KW-0547">Nucleotide-binding</keyword>
<evidence type="ECO:0000256" key="2">
    <source>
        <dbReference type="ARBA" id="ARBA00022527"/>
    </source>
</evidence>